<comment type="catalytic activity">
    <reaction evidence="1 9">
        <text>a ribonucleoside 5'-phosphate + H2O = a ribonucleoside + phosphate</text>
        <dbReference type="Rhea" id="RHEA:12484"/>
        <dbReference type="ChEBI" id="CHEBI:15377"/>
        <dbReference type="ChEBI" id="CHEBI:18254"/>
        <dbReference type="ChEBI" id="CHEBI:43474"/>
        <dbReference type="ChEBI" id="CHEBI:58043"/>
        <dbReference type="EC" id="3.1.3.5"/>
    </reaction>
</comment>
<keyword evidence="7" id="KW-0460">Magnesium</keyword>
<keyword evidence="5 9" id="KW-0547">Nucleotide-binding</keyword>
<dbReference type="NCBIfam" id="TIGR01544">
    <property type="entry name" value="HAD-SF-IE"/>
    <property type="match status" value="1"/>
</dbReference>
<keyword evidence="4" id="KW-0479">Metal-binding</keyword>
<dbReference type="Gene3D" id="3.40.50.1000">
    <property type="entry name" value="HAD superfamily/HAD-like"/>
    <property type="match status" value="1"/>
</dbReference>
<dbReference type="SFLD" id="SFLDS00003">
    <property type="entry name" value="Haloacid_Dehalogenase"/>
    <property type="match status" value="1"/>
</dbReference>
<dbReference type="GO" id="GO:0008253">
    <property type="term" value="F:5'-nucleotidase activity"/>
    <property type="evidence" value="ECO:0007669"/>
    <property type="project" value="UniProtKB-EC"/>
</dbReference>
<comment type="similarity">
    <text evidence="2 9">Belongs to the pyrimidine 5'-nucleotidase family.</text>
</comment>
<dbReference type="InterPro" id="IPR023214">
    <property type="entry name" value="HAD_sf"/>
</dbReference>
<dbReference type="AlphaFoldDB" id="A0ABD2Q2E9"/>
<comment type="subcellular location">
    <subcellularLocation>
        <location evidence="9">Cytoplasm</location>
    </subcellularLocation>
</comment>
<keyword evidence="8 9" id="KW-0546">Nucleotide metabolism</keyword>
<dbReference type="PANTHER" id="PTHR13045:SF0">
    <property type="entry name" value="7-METHYLGUANOSINE PHOSPHATE-SPECIFIC 5'-NUCLEOTIDASE"/>
    <property type="match status" value="1"/>
</dbReference>
<dbReference type="GO" id="GO:0009117">
    <property type="term" value="P:nucleotide metabolic process"/>
    <property type="evidence" value="ECO:0007669"/>
    <property type="project" value="UniProtKB-KW"/>
</dbReference>
<dbReference type="InterPro" id="IPR006434">
    <property type="entry name" value="Pyrimidine_nucleotidase_eu"/>
</dbReference>
<evidence type="ECO:0000256" key="1">
    <source>
        <dbReference type="ARBA" id="ARBA00000815"/>
    </source>
</evidence>
<keyword evidence="9" id="KW-0963">Cytoplasm</keyword>
<comment type="caution">
    <text evidence="10">The sequence shown here is derived from an EMBL/GenBank/DDBJ whole genome shotgun (WGS) entry which is preliminary data.</text>
</comment>
<evidence type="ECO:0000313" key="11">
    <source>
        <dbReference type="Proteomes" id="UP001626550"/>
    </source>
</evidence>
<dbReference type="InterPro" id="IPR036412">
    <property type="entry name" value="HAD-like_sf"/>
</dbReference>
<evidence type="ECO:0000256" key="3">
    <source>
        <dbReference type="ARBA" id="ARBA00012643"/>
    </source>
</evidence>
<dbReference type="FunFam" id="1.10.150.340:FF:000001">
    <property type="entry name" value="Cytosolic 5-nucleotidase 3-like"/>
    <property type="match status" value="1"/>
</dbReference>
<protein>
    <recommendedName>
        <fullName evidence="3 9">5'-nucleotidase</fullName>
        <ecNumber evidence="3 9">3.1.3.5</ecNumber>
    </recommendedName>
</protein>
<name>A0ABD2Q2E9_9PLAT</name>
<dbReference type="GO" id="GO:0046872">
    <property type="term" value="F:metal ion binding"/>
    <property type="evidence" value="ECO:0007669"/>
    <property type="project" value="UniProtKB-KW"/>
</dbReference>
<keyword evidence="11" id="KW-1185">Reference proteome</keyword>
<dbReference type="GO" id="GO:0005737">
    <property type="term" value="C:cytoplasm"/>
    <property type="evidence" value="ECO:0007669"/>
    <property type="project" value="UniProtKB-SubCell"/>
</dbReference>
<dbReference type="Proteomes" id="UP001626550">
    <property type="component" value="Unassembled WGS sequence"/>
</dbReference>
<reference evidence="10 11" key="1">
    <citation type="submission" date="2024-11" db="EMBL/GenBank/DDBJ databases">
        <title>Adaptive evolution of stress response genes in parasites aligns with host niche diversity.</title>
        <authorList>
            <person name="Hahn C."/>
            <person name="Resl P."/>
        </authorList>
    </citation>
    <scope>NUCLEOTIDE SEQUENCE [LARGE SCALE GENOMIC DNA]</scope>
    <source>
        <strain evidence="10">EGGRZ-B1_66</strain>
        <tissue evidence="10">Body</tissue>
    </source>
</reference>
<proteinExistence type="inferred from homology"/>
<evidence type="ECO:0000256" key="8">
    <source>
        <dbReference type="ARBA" id="ARBA00023080"/>
    </source>
</evidence>
<gene>
    <name evidence="10" type="primary">NT5C3</name>
    <name evidence="10" type="ORF">Ciccas_007830</name>
</gene>
<evidence type="ECO:0000256" key="6">
    <source>
        <dbReference type="ARBA" id="ARBA00022801"/>
    </source>
</evidence>
<dbReference type="Pfam" id="PF05822">
    <property type="entry name" value="UMPH-1"/>
    <property type="match status" value="1"/>
</dbReference>
<evidence type="ECO:0000313" key="10">
    <source>
        <dbReference type="EMBL" id="KAL3313563.1"/>
    </source>
</evidence>
<evidence type="ECO:0000256" key="9">
    <source>
        <dbReference type="RuleBase" id="RU361276"/>
    </source>
</evidence>
<dbReference type="SUPFAM" id="SSF56784">
    <property type="entry name" value="HAD-like"/>
    <property type="match status" value="1"/>
</dbReference>
<evidence type="ECO:0000256" key="5">
    <source>
        <dbReference type="ARBA" id="ARBA00022741"/>
    </source>
</evidence>
<dbReference type="EMBL" id="JBJKFK010001267">
    <property type="protein sequence ID" value="KAL3313563.1"/>
    <property type="molecule type" value="Genomic_DNA"/>
</dbReference>
<dbReference type="SFLD" id="SFLDG01128">
    <property type="entry name" value="C1.4:_5'-Nucleotidase_Like"/>
    <property type="match status" value="1"/>
</dbReference>
<keyword evidence="6 9" id="KW-0378">Hydrolase</keyword>
<evidence type="ECO:0000256" key="7">
    <source>
        <dbReference type="ARBA" id="ARBA00022842"/>
    </source>
</evidence>
<sequence length="308" mass="35700">MFNEILLKKSDSGHLFIRDINNTKRKLERFMQLNIKSLQVVSDFDRTLSKFKFNGVNNLSCYGVFEQDPELTPLVRSKELTKKYYPIEINPNMPDHEKLRYMIEWWEQAHEVMIQAKLHKDCLIKTAYAATVYLREQVPEFIQLAQLHHIPVLIFSAGLGDVIEPIMKKANLYLNNVHIVSNFMAFNQEGLLVGFKEPLIHVFNKNIATVCEMDYYKTESSKRSCVLLCGDSTGDVHMSDGANFISEEEHATPVENSKTTVLRIGFLNEHVEENLDRYKEIYDIVLVDDDSFDLPMLILRSMIENETV</sequence>
<evidence type="ECO:0000256" key="4">
    <source>
        <dbReference type="ARBA" id="ARBA00022723"/>
    </source>
</evidence>
<dbReference type="GO" id="GO:0000166">
    <property type="term" value="F:nucleotide binding"/>
    <property type="evidence" value="ECO:0007669"/>
    <property type="project" value="UniProtKB-KW"/>
</dbReference>
<dbReference type="PANTHER" id="PTHR13045">
    <property type="entry name" value="5'-NUCLEOTIDASE"/>
    <property type="match status" value="1"/>
</dbReference>
<organism evidence="10 11">
    <name type="scientific">Cichlidogyrus casuarinus</name>
    <dbReference type="NCBI Taxonomy" id="1844966"/>
    <lineage>
        <taxon>Eukaryota</taxon>
        <taxon>Metazoa</taxon>
        <taxon>Spiralia</taxon>
        <taxon>Lophotrochozoa</taxon>
        <taxon>Platyhelminthes</taxon>
        <taxon>Monogenea</taxon>
        <taxon>Monopisthocotylea</taxon>
        <taxon>Dactylogyridea</taxon>
        <taxon>Ancyrocephalidae</taxon>
        <taxon>Cichlidogyrus</taxon>
    </lineage>
</organism>
<accession>A0ABD2Q2E9</accession>
<dbReference type="Gene3D" id="1.10.150.340">
    <property type="entry name" value="Pyrimidine 5'-nucleotidase (UMPH-1), N-terminal domain"/>
    <property type="match status" value="1"/>
</dbReference>
<dbReference type="EC" id="3.1.3.5" evidence="3 9"/>
<evidence type="ECO:0000256" key="2">
    <source>
        <dbReference type="ARBA" id="ARBA00008389"/>
    </source>
</evidence>